<evidence type="ECO:0000256" key="3">
    <source>
        <dbReference type="ARBA" id="ARBA00023027"/>
    </source>
</evidence>
<gene>
    <name evidence="7" type="ORF">GCM10011328_08270</name>
</gene>
<dbReference type="RefSeq" id="WP_188470723.1">
    <property type="nucleotide sequence ID" value="NZ_BMFZ01000002.1"/>
</dbReference>
<dbReference type="SUPFAM" id="SSF52283">
    <property type="entry name" value="Formate/glycerate dehydrogenase catalytic domain-like"/>
    <property type="match status" value="1"/>
</dbReference>
<accession>A0ABQ1G396</accession>
<comment type="similarity">
    <text evidence="1 4">Belongs to the D-isomer specific 2-hydroxyacid dehydrogenase family.</text>
</comment>
<comment type="caution">
    <text evidence="7">The sequence shown here is derived from an EMBL/GenBank/DDBJ whole genome shotgun (WGS) entry which is preliminary data.</text>
</comment>
<dbReference type="Proteomes" id="UP000627464">
    <property type="component" value="Unassembled WGS sequence"/>
</dbReference>
<evidence type="ECO:0000313" key="7">
    <source>
        <dbReference type="EMBL" id="GGA35787.1"/>
    </source>
</evidence>
<evidence type="ECO:0000313" key="8">
    <source>
        <dbReference type="Proteomes" id="UP000627464"/>
    </source>
</evidence>
<dbReference type="PROSITE" id="PS00671">
    <property type="entry name" value="D_2_HYDROXYACID_DH_3"/>
    <property type="match status" value="1"/>
</dbReference>
<keyword evidence="3" id="KW-0520">NAD</keyword>
<dbReference type="PANTHER" id="PTHR46029:SF7">
    <property type="entry name" value="C-TERMINAL-BINDING PROTEIN"/>
    <property type="match status" value="1"/>
</dbReference>
<evidence type="ECO:0000256" key="1">
    <source>
        <dbReference type="ARBA" id="ARBA00005854"/>
    </source>
</evidence>
<dbReference type="InterPro" id="IPR006139">
    <property type="entry name" value="D-isomer_2_OHA_DH_cat_dom"/>
</dbReference>
<dbReference type="Pfam" id="PF02826">
    <property type="entry name" value="2-Hacid_dh_C"/>
    <property type="match status" value="1"/>
</dbReference>
<proteinExistence type="inferred from homology"/>
<reference evidence="8" key="1">
    <citation type="journal article" date="2019" name="Int. J. Syst. Evol. Microbiol.">
        <title>The Global Catalogue of Microorganisms (GCM) 10K type strain sequencing project: providing services to taxonomists for standard genome sequencing and annotation.</title>
        <authorList>
            <consortium name="The Broad Institute Genomics Platform"/>
            <consortium name="The Broad Institute Genome Sequencing Center for Infectious Disease"/>
            <person name="Wu L."/>
            <person name="Ma J."/>
        </authorList>
    </citation>
    <scope>NUCLEOTIDE SEQUENCE [LARGE SCALE GENOMIC DNA]</scope>
    <source>
        <strain evidence="8">CGMCC 1.12806</strain>
    </source>
</reference>
<evidence type="ECO:0000259" key="6">
    <source>
        <dbReference type="Pfam" id="PF02826"/>
    </source>
</evidence>
<evidence type="ECO:0008006" key="9">
    <source>
        <dbReference type="Google" id="ProtNLM"/>
    </source>
</evidence>
<dbReference type="CDD" id="cd05299">
    <property type="entry name" value="CtBP_dh"/>
    <property type="match status" value="1"/>
</dbReference>
<dbReference type="Gene3D" id="3.40.50.720">
    <property type="entry name" value="NAD(P)-binding Rossmann-like Domain"/>
    <property type="match status" value="2"/>
</dbReference>
<sequence length="337" mass="37219">MNICREKILIIDSTTEKHFKTAIIEQEILAGHDVQLVHISHVNEIPLNLLSEVNYLIIWACVPAVNFDKAFLSSLKNCRTVVKAAVGYDNIDISAARELGISVLNIPDYGTEEVADHALALMLGIARKLEEINIHVKQGGWDWASVKKLYRLRDRKLGIIGFGRIGGAVARRAAAFGLNVQFYDPYAVSGLDKTHGVFRCESLQELLVSSDIISVNASLNRSSHHLLSHAEFDMMKKGVLLVNTARGGIIDSDALFSAIKSGKVAAAGLDVLENEPNIPHSFRTLDNVLLTAHSAFYTEESFLEMRTKSAELVRQKMNGLHVRNCVNENTGEQSVPY</sequence>
<feature type="domain" description="D-isomer specific 2-hydroxyacid dehydrogenase NAD-binding" evidence="6">
    <location>
        <begin position="119"/>
        <end position="295"/>
    </location>
</feature>
<dbReference type="EMBL" id="BMFZ01000002">
    <property type="protein sequence ID" value="GGA35787.1"/>
    <property type="molecule type" value="Genomic_DNA"/>
</dbReference>
<dbReference type="SUPFAM" id="SSF51735">
    <property type="entry name" value="NAD(P)-binding Rossmann-fold domains"/>
    <property type="match status" value="1"/>
</dbReference>
<protein>
    <recommendedName>
        <fullName evidence="9">C-terminal binding protein</fullName>
    </recommendedName>
</protein>
<keyword evidence="8" id="KW-1185">Reference proteome</keyword>
<evidence type="ECO:0000259" key="5">
    <source>
        <dbReference type="Pfam" id="PF00389"/>
    </source>
</evidence>
<name>A0ABQ1G396_9GAMM</name>
<feature type="domain" description="D-isomer specific 2-hydroxyacid dehydrogenase catalytic" evidence="5">
    <location>
        <begin position="47"/>
        <end position="327"/>
    </location>
</feature>
<dbReference type="InterPro" id="IPR029753">
    <property type="entry name" value="D-isomer_DH_CS"/>
</dbReference>
<dbReference type="InterPro" id="IPR029752">
    <property type="entry name" value="D-isomer_DH_CS1"/>
</dbReference>
<dbReference type="InterPro" id="IPR051638">
    <property type="entry name" value="CTBP_dehydrogenase"/>
</dbReference>
<dbReference type="PANTHER" id="PTHR46029">
    <property type="entry name" value="C-TERMINAL-BINDING PROTEIN"/>
    <property type="match status" value="1"/>
</dbReference>
<dbReference type="Pfam" id="PF00389">
    <property type="entry name" value="2-Hacid_dh"/>
    <property type="match status" value="1"/>
</dbReference>
<organism evidence="7 8">
    <name type="scientific">Hafnia psychrotolerans</name>
    <dbReference type="NCBI Taxonomy" id="1477018"/>
    <lineage>
        <taxon>Bacteria</taxon>
        <taxon>Pseudomonadati</taxon>
        <taxon>Pseudomonadota</taxon>
        <taxon>Gammaproteobacteria</taxon>
        <taxon>Enterobacterales</taxon>
        <taxon>Hafniaceae</taxon>
        <taxon>Hafnia</taxon>
    </lineage>
</organism>
<dbReference type="InterPro" id="IPR043322">
    <property type="entry name" value="CtBP"/>
</dbReference>
<evidence type="ECO:0000256" key="2">
    <source>
        <dbReference type="ARBA" id="ARBA00023002"/>
    </source>
</evidence>
<dbReference type="InterPro" id="IPR036291">
    <property type="entry name" value="NAD(P)-bd_dom_sf"/>
</dbReference>
<keyword evidence="2 4" id="KW-0560">Oxidoreductase</keyword>
<dbReference type="PROSITE" id="PS00065">
    <property type="entry name" value="D_2_HYDROXYACID_DH_1"/>
    <property type="match status" value="1"/>
</dbReference>
<evidence type="ECO:0000256" key="4">
    <source>
        <dbReference type="RuleBase" id="RU003719"/>
    </source>
</evidence>
<dbReference type="InterPro" id="IPR006140">
    <property type="entry name" value="D-isomer_DH_NAD-bd"/>
</dbReference>